<gene>
    <name evidence="4" type="ORF">SLEP1_g37860</name>
</gene>
<dbReference type="GO" id="GO:0016102">
    <property type="term" value="P:diterpenoid biosynthetic process"/>
    <property type="evidence" value="ECO:0007669"/>
    <property type="project" value="TreeGrafter"/>
</dbReference>
<evidence type="ECO:0000313" key="5">
    <source>
        <dbReference type="Proteomes" id="UP001054252"/>
    </source>
</evidence>
<dbReference type="SUPFAM" id="SSF48576">
    <property type="entry name" value="Terpenoid synthases"/>
    <property type="match status" value="1"/>
</dbReference>
<comment type="caution">
    <text evidence="4">The sequence shown here is derived from an EMBL/GenBank/DDBJ whole genome shotgun (WGS) entry which is preliminary data.</text>
</comment>
<sequence length="316" mass="36466">MLNVHRATDLMFPGEYELEEARYGERWDGKSLNGHCKTIFDILDDLEKAIAAKHLHSQGSGITNHLQHRWYETFVSWLVEAKWSRSQCVPSMEEYLAMGMTSVAHTMVLPISCFLTPSIRNHKLQPNQYETPTKLLMFITRSSNDIQRYQEEEEQGKLNTVLLYLNENPKADIEDSIAYVKGVLETKKKELLQHAVIDGLSDLPKHCKQLHLSRLKVFAMFFHSSNRYDKEDTEMLKGIQQAICSPLLVGNIKGIDKLRSLLLSYSGSKEHRIINSEFGQHSKYHSRRVIASPFSPISRRRCDTLFMPPKFRLSLV</sequence>
<evidence type="ECO:0000256" key="1">
    <source>
        <dbReference type="ARBA" id="ARBA00022723"/>
    </source>
</evidence>
<dbReference type="Pfam" id="PF03936">
    <property type="entry name" value="Terpene_synth_C"/>
    <property type="match status" value="1"/>
</dbReference>
<dbReference type="InterPro" id="IPR008949">
    <property type="entry name" value="Isoprenoid_synthase_dom_sf"/>
</dbReference>
<dbReference type="GO" id="GO:0000287">
    <property type="term" value="F:magnesium ion binding"/>
    <property type="evidence" value="ECO:0007669"/>
    <property type="project" value="InterPro"/>
</dbReference>
<evidence type="ECO:0000313" key="4">
    <source>
        <dbReference type="EMBL" id="GKV28871.1"/>
    </source>
</evidence>
<evidence type="ECO:0000259" key="3">
    <source>
        <dbReference type="Pfam" id="PF03936"/>
    </source>
</evidence>
<dbReference type="GO" id="GO:0010333">
    <property type="term" value="F:terpene synthase activity"/>
    <property type="evidence" value="ECO:0007669"/>
    <property type="project" value="InterPro"/>
</dbReference>
<dbReference type="PANTHER" id="PTHR31739">
    <property type="entry name" value="ENT-COPALYL DIPHOSPHATE SYNTHASE, CHLOROPLASTIC"/>
    <property type="match status" value="1"/>
</dbReference>
<dbReference type="InterPro" id="IPR050148">
    <property type="entry name" value="Terpene_synthase-like"/>
</dbReference>
<accession>A0AAV5KWK5</accession>
<name>A0AAV5KWK5_9ROSI</name>
<reference evidence="4 5" key="1">
    <citation type="journal article" date="2021" name="Commun. Biol.">
        <title>The genome of Shorea leprosula (Dipterocarpaceae) highlights the ecological relevance of drought in aseasonal tropical rainforests.</title>
        <authorList>
            <person name="Ng K.K.S."/>
            <person name="Kobayashi M.J."/>
            <person name="Fawcett J.A."/>
            <person name="Hatakeyama M."/>
            <person name="Paape T."/>
            <person name="Ng C.H."/>
            <person name="Ang C.C."/>
            <person name="Tnah L.H."/>
            <person name="Lee C.T."/>
            <person name="Nishiyama T."/>
            <person name="Sese J."/>
            <person name="O'Brien M.J."/>
            <person name="Copetti D."/>
            <person name="Mohd Noor M.I."/>
            <person name="Ong R.C."/>
            <person name="Putra M."/>
            <person name="Sireger I.Z."/>
            <person name="Indrioko S."/>
            <person name="Kosugi Y."/>
            <person name="Izuno A."/>
            <person name="Isagi Y."/>
            <person name="Lee S.L."/>
            <person name="Shimizu K.K."/>
        </authorList>
    </citation>
    <scope>NUCLEOTIDE SEQUENCE [LARGE SCALE GENOMIC DNA]</scope>
    <source>
        <strain evidence="4">214</strain>
    </source>
</reference>
<keyword evidence="1" id="KW-0479">Metal-binding</keyword>
<proteinExistence type="predicted"/>
<dbReference type="AlphaFoldDB" id="A0AAV5KWK5"/>
<dbReference type="Proteomes" id="UP001054252">
    <property type="component" value="Unassembled WGS sequence"/>
</dbReference>
<dbReference type="PANTHER" id="PTHR31739:SF25">
    <property type="entry name" value="(E,E)-GERANYLLINALOOL SYNTHASE"/>
    <property type="match status" value="1"/>
</dbReference>
<evidence type="ECO:0000256" key="2">
    <source>
        <dbReference type="ARBA" id="ARBA00022842"/>
    </source>
</evidence>
<keyword evidence="5" id="KW-1185">Reference proteome</keyword>
<organism evidence="4 5">
    <name type="scientific">Rubroshorea leprosula</name>
    <dbReference type="NCBI Taxonomy" id="152421"/>
    <lineage>
        <taxon>Eukaryota</taxon>
        <taxon>Viridiplantae</taxon>
        <taxon>Streptophyta</taxon>
        <taxon>Embryophyta</taxon>
        <taxon>Tracheophyta</taxon>
        <taxon>Spermatophyta</taxon>
        <taxon>Magnoliopsida</taxon>
        <taxon>eudicotyledons</taxon>
        <taxon>Gunneridae</taxon>
        <taxon>Pentapetalae</taxon>
        <taxon>rosids</taxon>
        <taxon>malvids</taxon>
        <taxon>Malvales</taxon>
        <taxon>Dipterocarpaceae</taxon>
        <taxon>Rubroshorea</taxon>
    </lineage>
</organism>
<dbReference type="Gene3D" id="1.10.600.10">
    <property type="entry name" value="Farnesyl Diphosphate Synthase"/>
    <property type="match status" value="1"/>
</dbReference>
<keyword evidence="2" id="KW-0460">Magnesium</keyword>
<protein>
    <recommendedName>
        <fullName evidence="3">Terpene synthase metal-binding domain-containing protein</fullName>
    </recommendedName>
</protein>
<dbReference type="EMBL" id="BPVZ01000080">
    <property type="protein sequence ID" value="GKV28871.1"/>
    <property type="molecule type" value="Genomic_DNA"/>
</dbReference>
<feature type="domain" description="Terpene synthase metal-binding" evidence="3">
    <location>
        <begin position="25"/>
        <end position="190"/>
    </location>
</feature>
<dbReference type="InterPro" id="IPR005630">
    <property type="entry name" value="Terpene_synthase_metal-bd"/>
</dbReference>